<evidence type="ECO:0000256" key="8">
    <source>
        <dbReference type="RuleBase" id="RU060637"/>
    </source>
</evidence>
<evidence type="ECO:0000256" key="1">
    <source>
        <dbReference type="ARBA" id="ARBA00008295"/>
    </source>
</evidence>
<organism evidence="9 10">
    <name type="scientific">Clavelina lepadiformis</name>
    <name type="common">Light-bulb sea squirt</name>
    <name type="synonym">Ascidia lepadiformis</name>
    <dbReference type="NCBI Taxonomy" id="159417"/>
    <lineage>
        <taxon>Eukaryota</taxon>
        <taxon>Metazoa</taxon>
        <taxon>Chordata</taxon>
        <taxon>Tunicata</taxon>
        <taxon>Ascidiacea</taxon>
        <taxon>Aplousobranchia</taxon>
        <taxon>Clavelinidae</taxon>
        <taxon>Clavelina</taxon>
    </lineage>
</organism>
<evidence type="ECO:0000313" key="10">
    <source>
        <dbReference type="Proteomes" id="UP001642483"/>
    </source>
</evidence>
<comment type="function">
    <text evidence="8">Claudins function as major constituents of the tight junction complexes that regulate the permeability of epithelia.</text>
</comment>
<proteinExistence type="inferred from homology"/>
<dbReference type="Pfam" id="PF00822">
    <property type="entry name" value="PMP22_Claudin"/>
    <property type="match status" value="1"/>
</dbReference>
<comment type="subcellular location">
    <subcellularLocation>
        <location evidence="8">Cell junction</location>
        <location evidence="8">Tight junction</location>
    </subcellularLocation>
    <subcellularLocation>
        <location evidence="8">Cell membrane</location>
        <topology evidence="8">Multi-pass membrane protein</topology>
    </subcellularLocation>
</comment>
<evidence type="ECO:0000256" key="4">
    <source>
        <dbReference type="ARBA" id="ARBA00022692"/>
    </source>
</evidence>
<dbReference type="InterPro" id="IPR004031">
    <property type="entry name" value="PMP22/EMP/MP20/Claudin"/>
</dbReference>
<keyword evidence="3 8" id="KW-1003">Cell membrane</keyword>
<keyword evidence="5 8" id="KW-0965">Cell junction</keyword>
<dbReference type="EMBL" id="CAWYQH010000068">
    <property type="protein sequence ID" value="CAK8679841.1"/>
    <property type="molecule type" value="Genomic_DNA"/>
</dbReference>
<evidence type="ECO:0000256" key="3">
    <source>
        <dbReference type="ARBA" id="ARBA00022475"/>
    </source>
</evidence>
<accession>A0ABP0FJM4</accession>
<feature type="transmembrane region" description="Helical" evidence="8">
    <location>
        <begin position="12"/>
        <end position="35"/>
    </location>
</feature>
<evidence type="ECO:0000256" key="7">
    <source>
        <dbReference type="ARBA" id="ARBA00023136"/>
    </source>
</evidence>
<comment type="similarity">
    <text evidence="1 8">Belongs to the claudin family.</text>
</comment>
<dbReference type="PROSITE" id="PS01346">
    <property type="entry name" value="CLAUDIN"/>
    <property type="match status" value="1"/>
</dbReference>
<evidence type="ECO:0000256" key="2">
    <source>
        <dbReference type="ARBA" id="ARBA00022427"/>
    </source>
</evidence>
<comment type="caution">
    <text evidence="9">The sequence shown here is derived from an EMBL/GenBank/DDBJ whole genome shotgun (WGS) entry which is preliminary data.</text>
</comment>
<feature type="transmembrane region" description="Helical" evidence="8">
    <location>
        <begin position="179"/>
        <end position="200"/>
    </location>
</feature>
<dbReference type="Proteomes" id="UP001642483">
    <property type="component" value="Unassembled WGS sequence"/>
</dbReference>
<evidence type="ECO:0000313" key="9">
    <source>
        <dbReference type="EMBL" id="CAK8679841.1"/>
    </source>
</evidence>
<sequence length="219" mass="24073">MEKMNRSAVIWAAGNLSLAVGLVLVACAMAVPHWVEGVMRDHLNGNLMAVDTYHGLWKNCTVSFNRELTCQPFPFIFSMVDQNPETAHIVKTRLLLTFALLFAVAAIVGQGAGHLRHQMKEGMLASAISCLFAALFVFVASGIYVKYVQDANRKSTESFHDETFNPIPQNAKTGSCLNMGLVGGIFFCMSSVFALLHVYLPKNPMYKMLQQDLGVPVSI</sequence>
<keyword evidence="2 8" id="KW-0796">Tight junction</keyword>
<feature type="transmembrane region" description="Helical" evidence="8">
    <location>
        <begin position="124"/>
        <end position="145"/>
    </location>
</feature>
<dbReference type="InterPro" id="IPR006187">
    <property type="entry name" value="Claudin"/>
</dbReference>
<dbReference type="Gene3D" id="1.20.140.150">
    <property type="match status" value="1"/>
</dbReference>
<dbReference type="PANTHER" id="PTHR12002">
    <property type="entry name" value="CLAUDIN"/>
    <property type="match status" value="1"/>
</dbReference>
<feature type="transmembrane region" description="Helical" evidence="8">
    <location>
        <begin position="94"/>
        <end position="112"/>
    </location>
</feature>
<keyword evidence="7 8" id="KW-0472">Membrane</keyword>
<reference evidence="9 10" key="1">
    <citation type="submission" date="2024-02" db="EMBL/GenBank/DDBJ databases">
        <authorList>
            <person name="Daric V."/>
            <person name="Darras S."/>
        </authorList>
    </citation>
    <scope>NUCLEOTIDE SEQUENCE [LARGE SCALE GENOMIC DNA]</scope>
</reference>
<keyword evidence="10" id="KW-1185">Reference proteome</keyword>
<evidence type="ECO:0000256" key="6">
    <source>
        <dbReference type="ARBA" id="ARBA00022989"/>
    </source>
</evidence>
<keyword evidence="6 8" id="KW-1133">Transmembrane helix</keyword>
<protein>
    <recommendedName>
        <fullName evidence="8">Claudin</fullName>
    </recommendedName>
</protein>
<gene>
    <name evidence="9" type="ORF">CVLEPA_LOCUS10090</name>
</gene>
<name>A0ABP0FJM4_CLALP</name>
<keyword evidence="4 8" id="KW-0812">Transmembrane</keyword>
<evidence type="ECO:0000256" key="5">
    <source>
        <dbReference type="ARBA" id="ARBA00022949"/>
    </source>
</evidence>
<dbReference type="InterPro" id="IPR017974">
    <property type="entry name" value="Claudin_CS"/>
</dbReference>
<dbReference type="PROSITE" id="PS51257">
    <property type="entry name" value="PROKAR_LIPOPROTEIN"/>
    <property type="match status" value="1"/>
</dbReference>